<dbReference type="eggNOG" id="KOG3021">
    <property type="taxonomic scope" value="Eukaryota"/>
</dbReference>
<dbReference type="Proteomes" id="UP000012174">
    <property type="component" value="Unassembled WGS sequence"/>
</dbReference>
<keyword evidence="5" id="KW-1185">Reference proteome</keyword>
<comment type="catalytic activity">
    <reaction evidence="2">
        <text>N(6)-D-ribulosyl-L-lysyl-[protein] + ATP = N(6)-(3-O-phospho-D-ribulosyl)-L-lysyl-[protein] + ADP + H(+)</text>
        <dbReference type="Rhea" id="RHEA:48432"/>
        <dbReference type="Rhea" id="RHEA-COMP:12103"/>
        <dbReference type="Rhea" id="RHEA-COMP:12104"/>
        <dbReference type="ChEBI" id="CHEBI:15378"/>
        <dbReference type="ChEBI" id="CHEBI:30616"/>
        <dbReference type="ChEBI" id="CHEBI:90418"/>
        <dbReference type="ChEBI" id="CHEBI:90420"/>
        <dbReference type="ChEBI" id="CHEBI:456216"/>
        <dbReference type="EC" id="2.7.1.172"/>
    </reaction>
    <physiologicalReaction direction="left-to-right" evidence="2">
        <dbReference type="Rhea" id="RHEA:48433"/>
    </physiologicalReaction>
</comment>
<organism evidence="4 5">
    <name type="scientific">Eutypa lata (strain UCR-EL1)</name>
    <name type="common">Grapevine dieback disease fungus</name>
    <name type="synonym">Eutypa armeniacae</name>
    <dbReference type="NCBI Taxonomy" id="1287681"/>
    <lineage>
        <taxon>Eukaryota</taxon>
        <taxon>Fungi</taxon>
        <taxon>Dikarya</taxon>
        <taxon>Ascomycota</taxon>
        <taxon>Pezizomycotina</taxon>
        <taxon>Sordariomycetes</taxon>
        <taxon>Xylariomycetidae</taxon>
        <taxon>Xylariales</taxon>
        <taxon>Diatrypaceae</taxon>
        <taxon>Eutypa</taxon>
    </lineage>
</organism>
<dbReference type="Pfam" id="PF03881">
    <property type="entry name" value="Fructosamin_kin"/>
    <property type="match status" value="1"/>
</dbReference>
<dbReference type="KEGG" id="ela:UCREL1_11056"/>
<sequence>MVSSEFKSMKALYDVMPEIVAEPIAWGTYLEEPDTYFFVCRFCEMSEDIPDLYDFPELLAEMHKRGASPTGKFGMPHVTYSGRNPQYFPPSESWEECFSKGLKTVFDMEEETHGPDAELYALREDIMTKIIPRLLRPLQTEGRTLTPRLVHGDLWDGNASIDVSTGSPKIFDGVCFYAHNEYEMAPWWAPRHKMTDEYIAEYIKHFPVTEPAEDFKYRGLLYRLYAPESSTSSSFRFANLKQEIRPSRFIIVPGNVETQRLLIAKFPHGYEGYLKERAKMSV</sequence>
<dbReference type="InterPro" id="IPR011009">
    <property type="entry name" value="Kinase-like_dom_sf"/>
</dbReference>
<keyword evidence="3" id="KW-0418">Kinase</keyword>
<evidence type="ECO:0000313" key="4">
    <source>
        <dbReference type="EMBL" id="EMR62015.1"/>
    </source>
</evidence>
<evidence type="ECO:0000256" key="3">
    <source>
        <dbReference type="PIRNR" id="PIRNR006221"/>
    </source>
</evidence>
<name>M7T5U8_EUTLA</name>
<dbReference type="AlphaFoldDB" id="M7T5U8"/>
<dbReference type="Gene3D" id="3.90.1200.10">
    <property type="match status" value="1"/>
</dbReference>
<dbReference type="HOGENOM" id="CLU_036517_1_1_1"/>
<dbReference type="EMBL" id="KB707513">
    <property type="protein sequence ID" value="EMR62015.1"/>
    <property type="molecule type" value="Genomic_DNA"/>
</dbReference>
<dbReference type="PANTHER" id="PTHR12149">
    <property type="entry name" value="FRUCTOSAMINE 3 KINASE-RELATED PROTEIN"/>
    <property type="match status" value="1"/>
</dbReference>
<dbReference type="InterPro" id="IPR016477">
    <property type="entry name" value="Fructo-/Ketosamine-3-kinase"/>
</dbReference>
<gene>
    <name evidence="4" type="ORF">UCREL1_11056</name>
</gene>
<dbReference type="PANTHER" id="PTHR12149:SF8">
    <property type="entry name" value="PROTEIN-RIBULOSAMINE 3-KINASE"/>
    <property type="match status" value="1"/>
</dbReference>
<dbReference type="GO" id="GO:0102193">
    <property type="term" value="F:protein-ribulosamine 3-kinase activity"/>
    <property type="evidence" value="ECO:0007669"/>
    <property type="project" value="UniProtKB-EC"/>
</dbReference>
<protein>
    <recommendedName>
        <fullName evidence="1">protein-ribulosamine 3-kinase</fullName>
        <ecNumber evidence="1">2.7.1.172</ecNumber>
    </recommendedName>
</protein>
<dbReference type="OMA" id="CWDGNTA"/>
<evidence type="ECO:0000313" key="5">
    <source>
        <dbReference type="Proteomes" id="UP000012174"/>
    </source>
</evidence>
<reference evidence="5" key="1">
    <citation type="journal article" date="2013" name="Genome Announc.">
        <title>Draft genome sequence of the grapevine dieback fungus Eutypa lata UCR-EL1.</title>
        <authorList>
            <person name="Blanco-Ulate B."/>
            <person name="Rolshausen P.E."/>
            <person name="Cantu D."/>
        </authorList>
    </citation>
    <scope>NUCLEOTIDE SEQUENCE [LARGE SCALE GENOMIC DNA]</scope>
    <source>
        <strain evidence="5">UCR-EL1</strain>
    </source>
</reference>
<evidence type="ECO:0000256" key="2">
    <source>
        <dbReference type="ARBA" id="ARBA00048655"/>
    </source>
</evidence>
<dbReference type="SUPFAM" id="SSF56112">
    <property type="entry name" value="Protein kinase-like (PK-like)"/>
    <property type="match status" value="1"/>
</dbReference>
<dbReference type="EC" id="2.7.1.172" evidence="1"/>
<dbReference type="OrthoDB" id="5772781at2759"/>
<dbReference type="GO" id="GO:0016301">
    <property type="term" value="F:kinase activity"/>
    <property type="evidence" value="ECO:0007669"/>
    <property type="project" value="UniProtKB-UniRule"/>
</dbReference>
<evidence type="ECO:0000256" key="1">
    <source>
        <dbReference type="ARBA" id="ARBA00011961"/>
    </source>
</evidence>
<comment type="similarity">
    <text evidence="3">Belongs to the fructosamine kinase family.</text>
</comment>
<proteinExistence type="inferred from homology"/>
<dbReference type="PIRSF" id="PIRSF006221">
    <property type="entry name" value="Ketosamine-3-kinase"/>
    <property type="match status" value="1"/>
</dbReference>
<keyword evidence="3" id="KW-0808">Transferase</keyword>
<accession>M7T5U8</accession>